<name>A0AAX3ZZK5_RHOER</name>
<dbReference type="AlphaFoldDB" id="A0AAX3ZZK5"/>
<dbReference type="EMBL" id="CP133193">
    <property type="protein sequence ID" value="WMN03209.1"/>
    <property type="molecule type" value="Genomic_DNA"/>
</dbReference>
<proteinExistence type="predicted"/>
<evidence type="ECO:0000256" key="1">
    <source>
        <dbReference type="SAM" id="Phobius"/>
    </source>
</evidence>
<feature type="transmembrane region" description="Helical" evidence="1">
    <location>
        <begin position="91"/>
        <end position="111"/>
    </location>
</feature>
<dbReference type="RefSeq" id="WP_308372649.1">
    <property type="nucleotide sequence ID" value="NZ_CP133191.1"/>
</dbReference>
<feature type="transmembrane region" description="Helical" evidence="1">
    <location>
        <begin position="27"/>
        <end position="47"/>
    </location>
</feature>
<dbReference type="EMBL" id="CP133191">
    <property type="protein sequence ID" value="WMN03166.1"/>
    <property type="molecule type" value="Genomic_DNA"/>
</dbReference>
<keyword evidence="1" id="KW-0472">Membrane</keyword>
<keyword evidence="2" id="KW-0614">Plasmid</keyword>
<accession>A0AAX3ZZK5</accession>
<geneLocation type="plasmid" evidence="2 4">
    <name>pMGMM8_1</name>
</geneLocation>
<dbReference type="Proteomes" id="UP001230933">
    <property type="component" value="Plasmid pMGMM8_3"/>
</dbReference>
<sequence length="174" mass="17866">MPAGMHHTPGNESSAEIRTGSGRLGRWATGLIAFLLAFLSCMGWLSWSADDKGEFRGLGPPAPNQFPTWQVIACGVTMVMVCLAAAHLSRWAVAGGLAAAAGTAAGFTTASSVDASADVTGQAGVGVVLAEIGWGLALGVLMLARGAWLTRRRSRLAARSQSWRLSLLGGCAGL</sequence>
<geneLocation type="plasmid" evidence="3 4">
    <name>pMGMM8_3</name>
</geneLocation>
<evidence type="ECO:0000313" key="3">
    <source>
        <dbReference type="EMBL" id="WMN03209.1"/>
    </source>
</evidence>
<protein>
    <submittedName>
        <fullName evidence="2">Uncharacterized protein</fullName>
    </submittedName>
</protein>
<organism evidence="2 4">
    <name type="scientific">Rhodococcus erythropolis</name>
    <name type="common">Arthrobacter picolinophilus</name>
    <dbReference type="NCBI Taxonomy" id="1833"/>
    <lineage>
        <taxon>Bacteria</taxon>
        <taxon>Bacillati</taxon>
        <taxon>Actinomycetota</taxon>
        <taxon>Actinomycetes</taxon>
        <taxon>Mycobacteriales</taxon>
        <taxon>Nocardiaceae</taxon>
        <taxon>Rhodococcus</taxon>
        <taxon>Rhodococcus erythropolis group</taxon>
    </lineage>
</organism>
<feature type="transmembrane region" description="Helical" evidence="1">
    <location>
        <begin position="123"/>
        <end position="144"/>
    </location>
</feature>
<gene>
    <name evidence="2" type="ORF">QIE55_32715</name>
    <name evidence="3" type="ORF">QIE55_33025</name>
</gene>
<reference evidence="2" key="1">
    <citation type="submission" date="2023-08" db="EMBL/GenBank/DDBJ databases">
        <title>Isolation and Characterization of Rhodococcus erythropolis MGMM8.</title>
        <authorList>
            <person name="Diabankana R.G.C."/>
            <person name="Afordoanyi D.M."/>
            <person name="Validov S.Z."/>
        </authorList>
    </citation>
    <scope>NUCLEOTIDE SEQUENCE</scope>
    <source>
        <strain evidence="2">MGMM8</strain>
        <plasmid evidence="2">pMGMM8_1</plasmid>
        <plasmid evidence="3">pMGMM8_3</plasmid>
    </source>
</reference>
<keyword evidence="1" id="KW-1133">Transmembrane helix</keyword>
<dbReference type="Proteomes" id="UP001230933">
    <property type="component" value="Plasmid pMGMM8_1"/>
</dbReference>
<keyword evidence="1" id="KW-0812">Transmembrane</keyword>
<evidence type="ECO:0000313" key="2">
    <source>
        <dbReference type="EMBL" id="WMN03166.1"/>
    </source>
</evidence>
<evidence type="ECO:0000313" key="4">
    <source>
        <dbReference type="Proteomes" id="UP001230933"/>
    </source>
</evidence>
<feature type="transmembrane region" description="Helical" evidence="1">
    <location>
        <begin position="67"/>
        <end position="86"/>
    </location>
</feature>